<dbReference type="InterPro" id="IPR043502">
    <property type="entry name" value="DNA/RNA_pol_sf"/>
</dbReference>
<accession>A0A9Q0CD77</accession>
<reference evidence="2" key="1">
    <citation type="journal article" date="2022" name="Cell">
        <title>Repeat-based holocentromeres influence genome architecture and karyotype evolution.</title>
        <authorList>
            <person name="Hofstatter P.G."/>
            <person name="Thangavel G."/>
            <person name="Lux T."/>
            <person name="Neumann P."/>
            <person name="Vondrak T."/>
            <person name="Novak P."/>
            <person name="Zhang M."/>
            <person name="Costa L."/>
            <person name="Castellani M."/>
            <person name="Scott A."/>
            <person name="Toegelov H."/>
            <person name="Fuchs J."/>
            <person name="Mata-Sucre Y."/>
            <person name="Dias Y."/>
            <person name="Vanzela A.L.L."/>
            <person name="Huettel B."/>
            <person name="Almeida C.C.S."/>
            <person name="Simkova H."/>
            <person name="Souza G."/>
            <person name="Pedrosa-Harand A."/>
            <person name="Macas J."/>
            <person name="Mayer K.F.X."/>
            <person name="Houben A."/>
            <person name="Marques A."/>
        </authorList>
    </citation>
    <scope>NUCLEOTIDE SEQUENCE</scope>
    <source>
        <strain evidence="2">RhyBre1mFocal</strain>
    </source>
</reference>
<dbReference type="InterPro" id="IPR026960">
    <property type="entry name" value="RVT-Znf"/>
</dbReference>
<dbReference type="CDD" id="cd01650">
    <property type="entry name" value="RT_nLTR_like"/>
    <property type="match status" value="1"/>
</dbReference>
<dbReference type="SUPFAM" id="SSF56672">
    <property type="entry name" value="DNA/RNA polymerases"/>
    <property type="match status" value="1"/>
</dbReference>
<dbReference type="PANTHER" id="PTHR33116">
    <property type="entry name" value="REVERSE TRANSCRIPTASE ZINC-BINDING DOMAIN-CONTAINING PROTEIN-RELATED-RELATED"/>
    <property type="match status" value="1"/>
</dbReference>
<feature type="domain" description="Reverse transcriptase" evidence="1">
    <location>
        <begin position="1"/>
        <end position="235"/>
    </location>
</feature>
<dbReference type="PROSITE" id="PS50878">
    <property type="entry name" value="RT_POL"/>
    <property type="match status" value="1"/>
</dbReference>
<dbReference type="Pfam" id="PF13966">
    <property type="entry name" value="zf-RVT"/>
    <property type="match status" value="1"/>
</dbReference>
<name>A0A9Q0CD77_9POAL</name>
<gene>
    <name evidence="2" type="ORF">LUZ63_015901</name>
</gene>
<keyword evidence="3" id="KW-1185">Reference proteome</keyword>
<dbReference type="InterPro" id="IPR000477">
    <property type="entry name" value="RT_dom"/>
</dbReference>
<evidence type="ECO:0000259" key="1">
    <source>
        <dbReference type="PROSITE" id="PS50878"/>
    </source>
</evidence>
<dbReference type="Pfam" id="PF00078">
    <property type="entry name" value="RVT_1"/>
    <property type="match status" value="1"/>
</dbReference>
<evidence type="ECO:0000313" key="3">
    <source>
        <dbReference type="Proteomes" id="UP001151287"/>
    </source>
</evidence>
<sequence>MQRLLSKILTIRLTPLFPKLTSLNQTGFLRGRSITENFLSAQELIAFVEKGNTPMAIFKVDIHKAFDMLSWPFIEGVLHAIGFPSVLVHWIFNCVLKGASRVIVNCIAGRPITLRRGVRQGDPLSPYVFILAFDFLSRWITRLANYGALKVIKPGVYPSLFYVDDTILFFKPTEGQAQLLNVVLTAFGSISGLKLNQAKSDLITMKTAGSLTQRLASILGCNSVLFPITYLGLPLSNKKLHKHDFQGLIQRLKKKLTGWSAKFFSVAGRLVLVNACLTALPIYFMSVFKIPVSVIKTIDKLRSDFLWHGTSTDQGRMVMVPWCLVTKPKQCGGLGVLDLKTFNLALLSKWMWRWFSPEQFLWKSQLNALYQHRPSIYPTNSVLQKVLFQTSFIFQDGLSFSVGNGESVLFWHHNWGLGAIKFQHQELFQLALDQFITLSNFLENIINPLRLFHHSLTLSTSLTSKLQNLITSQNNLFHPLHNLLSNEMNKPQWQLTGSAGIFSTSSTYNFIKTNPVHRSPLNRVWSLRIPPRIKIFLWQMLQNKIATLDNLQKRGCHLPNRCILCCSNSETTSHLFSSCSFYQNIRLLIQHNSTLAPFTADTQYSQNPLSLVDETDVHDKTREIWAVTFFVLWRERCARTFSGVTKPVQIILQEIINDCEF</sequence>
<dbReference type="EMBL" id="JAMQYH010000004">
    <property type="protein sequence ID" value="KAJ1691746.1"/>
    <property type="molecule type" value="Genomic_DNA"/>
</dbReference>
<evidence type="ECO:0000313" key="2">
    <source>
        <dbReference type="EMBL" id="KAJ1691746.1"/>
    </source>
</evidence>
<comment type="caution">
    <text evidence="2">The sequence shown here is derived from an EMBL/GenBank/DDBJ whole genome shotgun (WGS) entry which is preliminary data.</text>
</comment>
<protein>
    <recommendedName>
        <fullName evidence="1">Reverse transcriptase domain-containing protein</fullName>
    </recommendedName>
</protein>
<dbReference type="PANTHER" id="PTHR33116:SF78">
    <property type="entry name" value="OS12G0587133 PROTEIN"/>
    <property type="match status" value="1"/>
</dbReference>
<dbReference type="AlphaFoldDB" id="A0A9Q0CD77"/>
<proteinExistence type="predicted"/>
<dbReference type="Proteomes" id="UP001151287">
    <property type="component" value="Unassembled WGS sequence"/>
</dbReference>
<dbReference type="OrthoDB" id="685445at2759"/>
<organism evidence="2 3">
    <name type="scientific">Rhynchospora breviuscula</name>
    <dbReference type="NCBI Taxonomy" id="2022672"/>
    <lineage>
        <taxon>Eukaryota</taxon>
        <taxon>Viridiplantae</taxon>
        <taxon>Streptophyta</taxon>
        <taxon>Embryophyta</taxon>
        <taxon>Tracheophyta</taxon>
        <taxon>Spermatophyta</taxon>
        <taxon>Magnoliopsida</taxon>
        <taxon>Liliopsida</taxon>
        <taxon>Poales</taxon>
        <taxon>Cyperaceae</taxon>
        <taxon>Cyperoideae</taxon>
        <taxon>Rhynchosporeae</taxon>
        <taxon>Rhynchospora</taxon>
    </lineage>
</organism>